<dbReference type="RefSeq" id="WP_065236123.1">
    <property type="nucleotide sequence ID" value="NZ_CAAAIK010000006.1"/>
</dbReference>
<dbReference type="GO" id="GO:0033320">
    <property type="term" value="P:UDP-D-xylose biosynthetic process"/>
    <property type="evidence" value="ECO:0007669"/>
    <property type="project" value="UniProtKB-UniPathway"/>
</dbReference>
<sequence>MAILITGGAGFIGSNLAELYLNLNEEVIVVDDLSTGKLRNIEPFLSNKNFKFHHSNLLEIPLDPIVQKCEVIFHLAAIVGMFNVLQRPIATLEVNMQSTERLLMAVSRLQEKPSVLLASSSEVYGSKPTAMKETDPLHVEASGKAHASYPVSKLCNEVAGMAYYHEMQVPVTVMRIFNTVGRRQSSRYGMVLPRFIKQATHCEPITVFGDGSQTRSFCDVRDTCQIMRELSLSNKAVGEVVNVGSDHSISIIELANLVKHLAESNSEIQFQSLEETYGDGYINIQNRKPELSKLRSLISYRHHWSLEKTITEMLEHVVC</sequence>
<organism evidence="6 7">
    <name type="scientific">Legionella quinlivanii</name>
    <dbReference type="NCBI Taxonomy" id="45073"/>
    <lineage>
        <taxon>Bacteria</taxon>
        <taxon>Pseudomonadati</taxon>
        <taxon>Pseudomonadota</taxon>
        <taxon>Gammaproteobacteria</taxon>
        <taxon>Legionellales</taxon>
        <taxon>Legionellaceae</taxon>
        <taxon>Legionella</taxon>
    </lineage>
</organism>
<comment type="caution">
    <text evidence="6">The sequence shown here is derived from an EMBL/GenBank/DDBJ whole genome shotgun (WGS) entry which is preliminary data.</text>
</comment>
<dbReference type="STRING" id="45073.Lqui_0994"/>
<dbReference type="InterPro" id="IPR001509">
    <property type="entry name" value="Epimerase_deHydtase"/>
</dbReference>
<dbReference type="Proteomes" id="UP000054618">
    <property type="component" value="Unassembled WGS sequence"/>
</dbReference>
<dbReference type="GO" id="GO:0070403">
    <property type="term" value="F:NAD+ binding"/>
    <property type="evidence" value="ECO:0007669"/>
    <property type="project" value="InterPro"/>
</dbReference>
<keyword evidence="7" id="KW-1185">Reference proteome</keyword>
<protein>
    <submittedName>
        <fullName evidence="6">NAD-dependent epimerase/dehydratase</fullName>
    </submittedName>
</protein>
<feature type="domain" description="NAD-dependent epimerase/dehydratase" evidence="5">
    <location>
        <begin position="3"/>
        <end position="244"/>
    </location>
</feature>
<dbReference type="SUPFAM" id="SSF51735">
    <property type="entry name" value="NAD(P)-binding Rossmann-fold domains"/>
    <property type="match status" value="1"/>
</dbReference>
<dbReference type="GO" id="GO:0048040">
    <property type="term" value="F:UDP-glucuronate decarboxylase activity"/>
    <property type="evidence" value="ECO:0007669"/>
    <property type="project" value="TreeGrafter"/>
</dbReference>
<dbReference type="EMBL" id="LNYS01000006">
    <property type="protein sequence ID" value="KTD52150.1"/>
    <property type="molecule type" value="Genomic_DNA"/>
</dbReference>
<gene>
    <name evidence="6" type="ORF">Lqui_0994</name>
</gene>
<name>A0A0W0Y635_9GAMM</name>
<keyword evidence="4" id="KW-0456">Lyase</keyword>
<dbReference type="GO" id="GO:0042732">
    <property type="term" value="P:D-xylose metabolic process"/>
    <property type="evidence" value="ECO:0007669"/>
    <property type="project" value="InterPro"/>
</dbReference>
<dbReference type="GO" id="GO:0005737">
    <property type="term" value="C:cytoplasm"/>
    <property type="evidence" value="ECO:0007669"/>
    <property type="project" value="TreeGrafter"/>
</dbReference>
<keyword evidence="2" id="KW-0210">Decarboxylase</keyword>
<dbReference type="PANTHER" id="PTHR43078">
    <property type="entry name" value="UDP-GLUCURONIC ACID DECARBOXYLASE-RELATED"/>
    <property type="match status" value="1"/>
</dbReference>
<dbReference type="UniPathway" id="UPA00796">
    <property type="reaction ID" value="UER00771"/>
</dbReference>
<dbReference type="Gene3D" id="3.40.50.720">
    <property type="entry name" value="NAD(P)-binding Rossmann-like Domain"/>
    <property type="match status" value="1"/>
</dbReference>
<keyword evidence="3" id="KW-0520">NAD</keyword>
<evidence type="ECO:0000313" key="7">
    <source>
        <dbReference type="Proteomes" id="UP000054618"/>
    </source>
</evidence>
<accession>A0A0W0Y635</accession>
<proteinExistence type="predicted"/>
<dbReference type="InterPro" id="IPR036291">
    <property type="entry name" value="NAD(P)-bd_dom_sf"/>
</dbReference>
<evidence type="ECO:0000256" key="2">
    <source>
        <dbReference type="ARBA" id="ARBA00022793"/>
    </source>
</evidence>
<evidence type="ECO:0000256" key="1">
    <source>
        <dbReference type="ARBA" id="ARBA00001911"/>
    </source>
</evidence>
<dbReference type="InterPro" id="IPR044516">
    <property type="entry name" value="UXS-like"/>
</dbReference>
<evidence type="ECO:0000259" key="5">
    <source>
        <dbReference type="Pfam" id="PF01370"/>
    </source>
</evidence>
<evidence type="ECO:0000313" key="6">
    <source>
        <dbReference type="EMBL" id="KTD52150.1"/>
    </source>
</evidence>
<reference evidence="6 7" key="1">
    <citation type="submission" date="2015-11" db="EMBL/GenBank/DDBJ databases">
        <title>Genomic analysis of 38 Legionella species identifies large and diverse effector repertoires.</title>
        <authorList>
            <person name="Burstein D."/>
            <person name="Amaro F."/>
            <person name="Zusman T."/>
            <person name="Lifshitz Z."/>
            <person name="Cohen O."/>
            <person name="Gilbert J.A."/>
            <person name="Pupko T."/>
            <person name="Shuman H.A."/>
            <person name="Segal G."/>
        </authorList>
    </citation>
    <scope>NUCLEOTIDE SEQUENCE [LARGE SCALE GENOMIC DNA]</scope>
    <source>
        <strain evidence="6 7">CDC#1442-AUS-E</strain>
    </source>
</reference>
<dbReference type="AlphaFoldDB" id="A0A0W0Y635"/>
<dbReference type="OrthoDB" id="9803010at2"/>
<comment type="cofactor">
    <cofactor evidence="1">
        <name>NAD(+)</name>
        <dbReference type="ChEBI" id="CHEBI:57540"/>
    </cofactor>
</comment>
<dbReference type="PANTHER" id="PTHR43078:SF6">
    <property type="entry name" value="UDP-GLUCURONIC ACID DECARBOXYLASE 1"/>
    <property type="match status" value="1"/>
</dbReference>
<dbReference type="PATRIC" id="fig|45073.5.peg.1049"/>
<evidence type="ECO:0000256" key="4">
    <source>
        <dbReference type="ARBA" id="ARBA00023239"/>
    </source>
</evidence>
<evidence type="ECO:0000256" key="3">
    <source>
        <dbReference type="ARBA" id="ARBA00023027"/>
    </source>
</evidence>
<dbReference type="Pfam" id="PF01370">
    <property type="entry name" value="Epimerase"/>
    <property type="match status" value="1"/>
</dbReference>